<evidence type="ECO:0000256" key="3">
    <source>
        <dbReference type="ARBA" id="ARBA00023002"/>
    </source>
</evidence>
<reference evidence="5 6" key="1">
    <citation type="journal article" date="2019" name="Int. J. Syst. Evol. Microbiol.">
        <title>The Global Catalogue of Microorganisms (GCM) 10K type strain sequencing project: providing services to taxonomists for standard genome sequencing and annotation.</title>
        <authorList>
            <consortium name="The Broad Institute Genomics Platform"/>
            <consortium name="The Broad Institute Genome Sequencing Center for Infectious Disease"/>
            <person name="Wu L."/>
            <person name="Ma J."/>
        </authorList>
    </citation>
    <scope>NUCLEOTIDE SEQUENCE [LARGE SCALE GENOMIC DNA]</scope>
    <source>
        <strain evidence="5 6">JCM 15572</strain>
    </source>
</reference>
<sequence length="484" mass="52176">MFKPKRYVAIAQLNSNGRLYTVWWNGRMEEFMYSVTDPVTGVVVEEVVNSTDVEVREAVGRVCGGYAAWRRWEVGDRAAVVARAGELFAERADELARIMTLEMGKRVSEGLGEVGIVADIFRYYAERGPDLVADEPIEIKGGRAVISKGPIGALLGIMPWNFPCYQVARFVAPNLVLGNTILLKHASICPRSARAIEEILYAAGVPDDVYVNTFASSRQIPAILADPRIAGVSLTGSEQAGIAVAAEAGKHLKRTVLELGGSDPLIILDSADLDETVNATATARMRNCGQSCNAPKRIIVLADLYDEYVDRLAKRVTEYFVRGDPADPATKLPPLASMAAADEVAAQVAKAVEQGATLRAGGNRITPGAYLEATVLTDVTPEMDAYAEEIFGPVAIVFRAADEDDAIRLANDTPFGLGASVWGTNEERNRRVADRIDAGMVYLNRAGGSQADLPFGGIKRSGLGRELGPAGIEEFMNRKSIRLS</sequence>
<gene>
    <name evidence="5" type="ORF">GCM10009804_63820</name>
</gene>
<evidence type="ECO:0000313" key="6">
    <source>
        <dbReference type="Proteomes" id="UP001501705"/>
    </source>
</evidence>
<dbReference type="Pfam" id="PF00171">
    <property type="entry name" value="Aldedh"/>
    <property type="match status" value="1"/>
</dbReference>
<dbReference type="InterPro" id="IPR015590">
    <property type="entry name" value="Aldehyde_DH_dom"/>
</dbReference>
<name>A0ABN2E763_9ACTN</name>
<dbReference type="EMBL" id="BAAAPH010000026">
    <property type="protein sequence ID" value="GAA1598514.1"/>
    <property type="molecule type" value="Genomic_DNA"/>
</dbReference>
<dbReference type="InterPro" id="IPR016162">
    <property type="entry name" value="Ald_DH_N"/>
</dbReference>
<keyword evidence="6" id="KW-1185">Reference proteome</keyword>
<organism evidence="5 6">
    <name type="scientific">Kribbella hippodromi</name>
    <dbReference type="NCBI Taxonomy" id="434347"/>
    <lineage>
        <taxon>Bacteria</taxon>
        <taxon>Bacillati</taxon>
        <taxon>Actinomycetota</taxon>
        <taxon>Actinomycetes</taxon>
        <taxon>Propionibacteriales</taxon>
        <taxon>Kribbellaceae</taxon>
        <taxon>Kribbella</taxon>
    </lineage>
</organism>
<evidence type="ECO:0000259" key="4">
    <source>
        <dbReference type="Pfam" id="PF00171"/>
    </source>
</evidence>
<feature type="domain" description="Aldehyde dehydrogenase" evidence="4">
    <location>
        <begin position="31"/>
        <end position="481"/>
    </location>
</feature>
<dbReference type="SUPFAM" id="SSF53720">
    <property type="entry name" value="ALDH-like"/>
    <property type="match status" value="1"/>
</dbReference>
<dbReference type="PANTHER" id="PTHR43217:SF2">
    <property type="entry name" value="SUCCINATE-SEMIALDEHYDE DEHYDROGENASE [NADP(+)]"/>
    <property type="match status" value="1"/>
</dbReference>
<evidence type="ECO:0000256" key="1">
    <source>
        <dbReference type="ARBA" id="ARBA00009986"/>
    </source>
</evidence>
<dbReference type="Proteomes" id="UP001501705">
    <property type="component" value="Unassembled WGS sequence"/>
</dbReference>
<dbReference type="InterPro" id="IPR044148">
    <property type="entry name" value="ALDH_GabD1-like"/>
</dbReference>
<dbReference type="Gene3D" id="3.40.605.10">
    <property type="entry name" value="Aldehyde Dehydrogenase, Chain A, domain 1"/>
    <property type="match status" value="1"/>
</dbReference>
<evidence type="ECO:0000256" key="2">
    <source>
        <dbReference type="ARBA" id="ARBA00022857"/>
    </source>
</evidence>
<keyword evidence="3" id="KW-0560">Oxidoreductase</keyword>
<dbReference type="InterPro" id="IPR016163">
    <property type="entry name" value="Ald_DH_C"/>
</dbReference>
<dbReference type="PANTHER" id="PTHR43217">
    <property type="entry name" value="SUCCINATE SEMIALDEHYDE DEHYDROGENASE [NAD(P)+] SAD"/>
    <property type="match status" value="1"/>
</dbReference>
<protein>
    <submittedName>
        <fullName evidence="5">NAD-dependent succinate-semialdehyde dehydrogenase</fullName>
    </submittedName>
</protein>
<dbReference type="InterPro" id="IPR016161">
    <property type="entry name" value="Ald_DH/histidinol_DH"/>
</dbReference>
<dbReference type="CDD" id="cd07100">
    <property type="entry name" value="ALDH_SSADH1_GabD1"/>
    <property type="match status" value="1"/>
</dbReference>
<comment type="caution">
    <text evidence="5">The sequence shown here is derived from an EMBL/GenBank/DDBJ whole genome shotgun (WGS) entry which is preliminary data.</text>
</comment>
<keyword evidence="2" id="KW-0521">NADP</keyword>
<comment type="similarity">
    <text evidence="1">Belongs to the aldehyde dehydrogenase family.</text>
</comment>
<dbReference type="InterPro" id="IPR047110">
    <property type="entry name" value="GABD/Sad-like"/>
</dbReference>
<accession>A0ABN2E763</accession>
<evidence type="ECO:0000313" key="5">
    <source>
        <dbReference type="EMBL" id="GAA1598514.1"/>
    </source>
</evidence>
<dbReference type="Gene3D" id="3.40.309.10">
    <property type="entry name" value="Aldehyde Dehydrogenase, Chain A, domain 2"/>
    <property type="match status" value="1"/>
</dbReference>
<proteinExistence type="inferred from homology"/>